<evidence type="ECO:0000256" key="4">
    <source>
        <dbReference type="ARBA" id="ARBA00021436"/>
    </source>
</evidence>
<dbReference type="PANTHER" id="PTHR33588:SF1">
    <property type="entry name" value="CILIA- AND FLAGELLA-ASSOCIATED PROTEIN 299"/>
    <property type="match status" value="1"/>
</dbReference>
<dbReference type="Pfam" id="PF14713">
    <property type="entry name" value="DUF4464"/>
    <property type="match status" value="1"/>
</dbReference>
<gene>
    <name evidence="7" type="ORF">SINC0208_LOCUS10484</name>
</gene>
<evidence type="ECO:0000256" key="2">
    <source>
        <dbReference type="ARBA" id="ARBA00004123"/>
    </source>
</evidence>
<protein>
    <recommendedName>
        <fullName evidence="4">Cilia- and flagella-associated protein 299</fullName>
    </recommendedName>
</protein>
<name>A0A7S3IQ90_9SPIT</name>
<dbReference type="GO" id="GO:0005634">
    <property type="term" value="C:nucleus"/>
    <property type="evidence" value="ECO:0007669"/>
    <property type="project" value="UniProtKB-SubCell"/>
</dbReference>
<dbReference type="AlphaFoldDB" id="A0A7S3IQ90"/>
<evidence type="ECO:0000256" key="3">
    <source>
        <dbReference type="ARBA" id="ARBA00004496"/>
    </source>
</evidence>
<keyword evidence="6" id="KW-0539">Nucleus</keyword>
<evidence type="ECO:0000313" key="7">
    <source>
        <dbReference type="EMBL" id="CAE0329854.1"/>
    </source>
</evidence>
<accession>A0A7S3IQ90</accession>
<dbReference type="EMBL" id="HBIH01026042">
    <property type="protein sequence ID" value="CAE0329854.1"/>
    <property type="molecule type" value="Transcribed_RNA"/>
</dbReference>
<comment type="function">
    <text evidence="1">May be involved in spermatogenesis.</text>
</comment>
<dbReference type="GO" id="GO:0005737">
    <property type="term" value="C:cytoplasm"/>
    <property type="evidence" value="ECO:0007669"/>
    <property type="project" value="UniProtKB-SubCell"/>
</dbReference>
<evidence type="ECO:0000256" key="6">
    <source>
        <dbReference type="ARBA" id="ARBA00023242"/>
    </source>
</evidence>
<proteinExistence type="predicted"/>
<sequence>MTTIIFIRDQRKGRNEISGYIDLAHRLKTEDFRQIFEGKKMLMPKPTDLSFFNWDAQYATLNDSPNFRVDANSDAGLLFRNKRDRKVINVDPNKDPPGDGTKRVEIECSEYTQVVFFDHITRRKH</sequence>
<evidence type="ECO:0000256" key="5">
    <source>
        <dbReference type="ARBA" id="ARBA00022490"/>
    </source>
</evidence>
<dbReference type="InterPro" id="IPR027887">
    <property type="entry name" value="DUF4464"/>
</dbReference>
<comment type="subcellular location">
    <subcellularLocation>
        <location evidence="3">Cytoplasm</location>
    </subcellularLocation>
    <subcellularLocation>
        <location evidence="2">Nucleus</location>
    </subcellularLocation>
</comment>
<dbReference type="PANTHER" id="PTHR33588">
    <property type="entry name" value="CILIA- AND FLAGELLA-ASSOCIATED PROTEIN 299"/>
    <property type="match status" value="1"/>
</dbReference>
<organism evidence="7">
    <name type="scientific">Strombidium inclinatum</name>
    <dbReference type="NCBI Taxonomy" id="197538"/>
    <lineage>
        <taxon>Eukaryota</taxon>
        <taxon>Sar</taxon>
        <taxon>Alveolata</taxon>
        <taxon>Ciliophora</taxon>
        <taxon>Intramacronucleata</taxon>
        <taxon>Spirotrichea</taxon>
        <taxon>Oligotrichia</taxon>
        <taxon>Strombidiidae</taxon>
        <taxon>Strombidium</taxon>
    </lineage>
</organism>
<reference evidence="7" key="1">
    <citation type="submission" date="2021-01" db="EMBL/GenBank/DDBJ databases">
        <authorList>
            <person name="Corre E."/>
            <person name="Pelletier E."/>
            <person name="Niang G."/>
            <person name="Scheremetjew M."/>
            <person name="Finn R."/>
            <person name="Kale V."/>
            <person name="Holt S."/>
            <person name="Cochrane G."/>
            <person name="Meng A."/>
            <person name="Brown T."/>
            <person name="Cohen L."/>
        </authorList>
    </citation>
    <scope>NUCLEOTIDE SEQUENCE</scope>
    <source>
        <strain evidence="7">S3</strain>
    </source>
</reference>
<keyword evidence="5" id="KW-0963">Cytoplasm</keyword>
<evidence type="ECO:0000256" key="1">
    <source>
        <dbReference type="ARBA" id="ARBA00003056"/>
    </source>
</evidence>